<dbReference type="GO" id="GO:0006508">
    <property type="term" value="P:proteolysis"/>
    <property type="evidence" value="ECO:0007669"/>
    <property type="project" value="UniProtKB-KW"/>
</dbReference>
<dbReference type="MEROPS" id="S11.006"/>
<evidence type="ECO:0000256" key="3">
    <source>
        <dbReference type="ARBA" id="ARBA00007164"/>
    </source>
</evidence>
<comment type="caution">
    <text evidence="15">The sequence shown here is derived from an EMBL/GenBank/DDBJ whole genome shotgun (WGS) entry which is preliminary data.</text>
</comment>
<evidence type="ECO:0000256" key="2">
    <source>
        <dbReference type="ARBA" id="ARBA00004752"/>
    </source>
</evidence>
<organism evidence="15 16">
    <name type="scientific">Streptococcus urinalis 2285-97</name>
    <dbReference type="NCBI Taxonomy" id="764291"/>
    <lineage>
        <taxon>Bacteria</taxon>
        <taxon>Bacillati</taxon>
        <taxon>Bacillota</taxon>
        <taxon>Bacilli</taxon>
        <taxon>Lactobacillales</taxon>
        <taxon>Streptococcaceae</taxon>
        <taxon>Streptococcus</taxon>
    </lineage>
</organism>
<evidence type="ECO:0000256" key="13">
    <source>
        <dbReference type="RuleBase" id="RU004016"/>
    </source>
</evidence>
<dbReference type="AlphaFoldDB" id="G5KC63"/>
<keyword evidence="8 15" id="KW-0378">Hydrolase</keyword>
<evidence type="ECO:0000256" key="10">
    <source>
        <dbReference type="ARBA" id="ARBA00022984"/>
    </source>
</evidence>
<protein>
    <recommendedName>
        <fullName evidence="4">serine-type D-Ala-D-Ala carboxypeptidase</fullName>
        <ecNumber evidence="4">3.4.16.4</ecNumber>
    </recommendedName>
</protein>
<comment type="function">
    <text evidence="1">Removes C-terminal D-alanyl residues from sugar-peptide cell wall precursors.</text>
</comment>
<dbReference type="InterPro" id="IPR001967">
    <property type="entry name" value="Peptidase_S11_N"/>
</dbReference>
<dbReference type="eggNOG" id="COG1686">
    <property type="taxonomic scope" value="Bacteria"/>
</dbReference>
<keyword evidence="7" id="KW-0732">Signal</keyword>
<dbReference type="STRING" id="764291.STRUR_0377"/>
<dbReference type="InterPro" id="IPR018044">
    <property type="entry name" value="Peptidase_S11"/>
</dbReference>
<dbReference type="GO" id="GO:0008360">
    <property type="term" value="P:regulation of cell shape"/>
    <property type="evidence" value="ECO:0007669"/>
    <property type="project" value="UniProtKB-KW"/>
</dbReference>
<dbReference type="Pfam" id="PF00768">
    <property type="entry name" value="Peptidase_S11"/>
    <property type="match status" value="1"/>
</dbReference>
<evidence type="ECO:0000256" key="12">
    <source>
        <dbReference type="ARBA" id="ARBA00034000"/>
    </source>
</evidence>
<keyword evidence="6" id="KW-0645">Protease</keyword>
<proteinExistence type="inferred from homology"/>
<dbReference type="InterPro" id="IPR012338">
    <property type="entry name" value="Beta-lactam/transpept-like"/>
</dbReference>
<evidence type="ECO:0000259" key="14">
    <source>
        <dbReference type="SMART" id="SM00936"/>
    </source>
</evidence>
<gene>
    <name evidence="15" type="ORF">STRUR_0377</name>
</gene>
<dbReference type="Proteomes" id="UP000005388">
    <property type="component" value="Unassembled WGS sequence"/>
</dbReference>
<dbReference type="InterPro" id="IPR037167">
    <property type="entry name" value="Peptidase_S11_C_sf"/>
</dbReference>
<evidence type="ECO:0000256" key="4">
    <source>
        <dbReference type="ARBA" id="ARBA00012448"/>
    </source>
</evidence>
<dbReference type="UniPathway" id="UPA00219"/>
<evidence type="ECO:0000256" key="7">
    <source>
        <dbReference type="ARBA" id="ARBA00022729"/>
    </source>
</evidence>
<keyword evidence="16" id="KW-1185">Reference proteome</keyword>
<evidence type="ECO:0000256" key="6">
    <source>
        <dbReference type="ARBA" id="ARBA00022670"/>
    </source>
</evidence>
<dbReference type="GO" id="GO:0009002">
    <property type="term" value="F:serine-type D-Ala-D-Ala carboxypeptidase activity"/>
    <property type="evidence" value="ECO:0007669"/>
    <property type="project" value="UniProtKB-EC"/>
</dbReference>
<evidence type="ECO:0000256" key="1">
    <source>
        <dbReference type="ARBA" id="ARBA00003217"/>
    </source>
</evidence>
<dbReference type="GO" id="GO:0071555">
    <property type="term" value="P:cell wall organization"/>
    <property type="evidence" value="ECO:0007669"/>
    <property type="project" value="UniProtKB-KW"/>
</dbReference>
<keyword evidence="10" id="KW-0573">Peptidoglycan synthesis</keyword>
<dbReference type="PANTHER" id="PTHR21581">
    <property type="entry name" value="D-ALANYL-D-ALANINE CARBOXYPEPTIDASE"/>
    <property type="match status" value="1"/>
</dbReference>
<accession>G5KC63</accession>
<evidence type="ECO:0000313" key="16">
    <source>
        <dbReference type="Proteomes" id="UP000005388"/>
    </source>
</evidence>
<dbReference type="EMBL" id="AEUZ02000001">
    <property type="protein sequence ID" value="EHJ57425.1"/>
    <property type="molecule type" value="Genomic_DNA"/>
</dbReference>
<evidence type="ECO:0000256" key="9">
    <source>
        <dbReference type="ARBA" id="ARBA00022960"/>
    </source>
</evidence>
<comment type="similarity">
    <text evidence="3 13">Belongs to the peptidase S11 family.</text>
</comment>
<dbReference type="InterPro" id="IPR015956">
    <property type="entry name" value="Peniciliin-bd_prot_C_sf"/>
</dbReference>
<keyword evidence="5 15" id="KW-0121">Carboxypeptidase</keyword>
<dbReference type="Pfam" id="PF07943">
    <property type="entry name" value="PBP5_C"/>
    <property type="match status" value="1"/>
</dbReference>
<dbReference type="SUPFAM" id="SSF69189">
    <property type="entry name" value="Penicillin-binding protein associated domain"/>
    <property type="match status" value="1"/>
</dbReference>
<dbReference type="SMART" id="SM00936">
    <property type="entry name" value="PBP5_C"/>
    <property type="match status" value="1"/>
</dbReference>
<name>G5KC63_9STRE</name>
<evidence type="ECO:0000256" key="8">
    <source>
        <dbReference type="ARBA" id="ARBA00022801"/>
    </source>
</evidence>
<feature type="domain" description="Peptidase S11 D-Ala-D-Ala carboxypeptidase A C-terminal" evidence="14">
    <location>
        <begin position="284"/>
        <end position="384"/>
    </location>
</feature>
<keyword evidence="9" id="KW-0133">Cell shape</keyword>
<evidence type="ECO:0000256" key="5">
    <source>
        <dbReference type="ARBA" id="ARBA00022645"/>
    </source>
</evidence>
<dbReference type="GO" id="GO:0009252">
    <property type="term" value="P:peptidoglycan biosynthetic process"/>
    <property type="evidence" value="ECO:0007669"/>
    <property type="project" value="UniProtKB-UniPathway"/>
</dbReference>
<comment type="catalytic activity">
    <reaction evidence="12">
        <text>Preferential cleavage: (Ac)2-L-Lys-D-Ala-|-D-Ala. Also transpeptidation of peptidyl-alanyl moieties that are N-acyl substituents of D-alanine.</text>
        <dbReference type="EC" id="3.4.16.4"/>
    </reaction>
</comment>
<dbReference type="PRINTS" id="PR00725">
    <property type="entry name" value="DADACBPTASE1"/>
</dbReference>
<reference evidence="15 16" key="1">
    <citation type="journal article" date="2014" name="Int. J. Syst. Evol. Microbiol.">
        <title>Phylogenomics and the dynamic genome evolution of the genus Streptococcus.</title>
        <authorList>
            <consortium name="The Broad Institute Genome Sequencing Platform"/>
            <person name="Richards V.P."/>
            <person name="Palmer S.R."/>
            <person name="Pavinski Bitar P.D."/>
            <person name="Qin X."/>
            <person name="Weinstock G.M."/>
            <person name="Highlander S.K."/>
            <person name="Town C.D."/>
            <person name="Burne R.A."/>
            <person name="Stanhope M.J."/>
        </authorList>
    </citation>
    <scope>NUCLEOTIDE SEQUENCE [LARGE SCALE GENOMIC DNA]</scope>
    <source>
        <strain evidence="15 16">2285-97</strain>
    </source>
</reference>
<evidence type="ECO:0000256" key="11">
    <source>
        <dbReference type="ARBA" id="ARBA00023316"/>
    </source>
</evidence>
<dbReference type="PANTHER" id="PTHR21581:SF11">
    <property type="entry name" value="D-ALANYL-D-ALANINE CARBOXYPEPTIDASE DACA"/>
    <property type="match status" value="1"/>
</dbReference>
<sequence>MILLFLISSKVHAEDFKVEANQAIAIETINGKILYEKNAQDSVPVSTLSKVLTIYMVYDAVKSGKLNWNTPVTISDYPYELTVNYNISNVPLDARKYTVKELLDTILVMNANSPAIALAEKIGGTERRFVDLAKEKLLNWGIRDANLYNATGLNNSELGDHIYPGSSNNDENKMSARDLAIICYHLIKDFPEVLETTQKTSLNFNGMVLNTHNLMLKNQSYYREDVSGLISSYNSDGTTSFIATSQENKILVITVVIGVKSSDQDQFPHFTETNRLLQYILENYKRTIVLKKGKAIPNTKINIQDGKSKNQALASQSDLIAIEQVNSNSNPTFKTQLNTKTIVAPFRKGKVVGKATLETNSKIEKSYLFSKPNVNLITTKSVKSNFIFSVWWNKFVRYVNNNL</sequence>
<dbReference type="Gene3D" id="3.40.710.10">
    <property type="entry name" value="DD-peptidase/beta-lactamase superfamily"/>
    <property type="match status" value="1"/>
</dbReference>
<evidence type="ECO:0000313" key="15">
    <source>
        <dbReference type="EMBL" id="EHJ57425.1"/>
    </source>
</evidence>
<dbReference type="EC" id="3.4.16.4" evidence="4"/>
<dbReference type="InterPro" id="IPR012907">
    <property type="entry name" value="Peptidase_S11_C"/>
</dbReference>
<dbReference type="SUPFAM" id="SSF56601">
    <property type="entry name" value="beta-lactamase/transpeptidase-like"/>
    <property type="match status" value="1"/>
</dbReference>
<dbReference type="NCBIfam" id="NF038273">
    <property type="entry name" value="strep_PBP3"/>
    <property type="match status" value="1"/>
</dbReference>
<dbReference type="Gene3D" id="2.60.410.10">
    <property type="entry name" value="D-Ala-D-Ala carboxypeptidase, C-terminal domain"/>
    <property type="match status" value="1"/>
</dbReference>
<comment type="pathway">
    <text evidence="2">Cell wall biogenesis; peptidoglycan biosynthesis.</text>
</comment>
<keyword evidence="11" id="KW-0961">Cell wall biogenesis/degradation</keyword>